<evidence type="ECO:0000313" key="6">
    <source>
        <dbReference type="Proteomes" id="UP000285146"/>
    </source>
</evidence>
<dbReference type="PANTHER" id="PTHR43775:SF37">
    <property type="entry name" value="SI:DKEY-61P9.11"/>
    <property type="match status" value="1"/>
</dbReference>
<dbReference type="GO" id="GO:0031177">
    <property type="term" value="F:phosphopantetheine binding"/>
    <property type="evidence" value="ECO:0007669"/>
    <property type="project" value="InterPro"/>
</dbReference>
<dbReference type="GO" id="GO:0044550">
    <property type="term" value="P:secondary metabolite biosynthetic process"/>
    <property type="evidence" value="ECO:0007669"/>
    <property type="project" value="TreeGrafter"/>
</dbReference>
<dbReference type="Pfam" id="PF08659">
    <property type="entry name" value="KR"/>
    <property type="match status" value="1"/>
</dbReference>
<dbReference type="Pfam" id="PF23114">
    <property type="entry name" value="NAD-bd_HRPKS_sdrA"/>
    <property type="match status" value="1"/>
</dbReference>
<protein>
    <recommendedName>
        <fullName evidence="4">Carrier domain-containing protein</fullName>
    </recommendedName>
</protein>
<evidence type="ECO:0000256" key="1">
    <source>
        <dbReference type="ARBA" id="ARBA00022450"/>
    </source>
</evidence>
<organism evidence="5 6">
    <name type="scientific">Cytospora leucostoma</name>
    <dbReference type="NCBI Taxonomy" id="1230097"/>
    <lineage>
        <taxon>Eukaryota</taxon>
        <taxon>Fungi</taxon>
        <taxon>Dikarya</taxon>
        <taxon>Ascomycota</taxon>
        <taxon>Pezizomycotina</taxon>
        <taxon>Sordariomycetes</taxon>
        <taxon>Sordariomycetidae</taxon>
        <taxon>Diaporthales</taxon>
        <taxon>Cytosporaceae</taxon>
        <taxon>Cytospora</taxon>
    </lineage>
</organism>
<proteinExistence type="predicted"/>
<dbReference type="GO" id="GO:0016491">
    <property type="term" value="F:oxidoreductase activity"/>
    <property type="evidence" value="ECO:0007669"/>
    <property type="project" value="UniProtKB-KW"/>
</dbReference>
<dbReference type="InterPro" id="IPR057326">
    <property type="entry name" value="KR_dom"/>
</dbReference>
<dbReference type="Gene3D" id="3.90.180.10">
    <property type="entry name" value="Medium-chain alcohol dehydrogenases, catalytic domain"/>
    <property type="match status" value="1"/>
</dbReference>
<dbReference type="PROSITE" id="PS50075">
    <property type="entry name" value="CARRIER"/>
    <property type="match status" value="1"/>
</dbReference>
<dbReference type="SUPFAM" id="SSF51735">
    <property type="entry name" value="NAD(P)-binding Rossmann-fold domains"/>
    <property type="match status" value="1"/>
</dbReference>
<dbReference type="PANTHER" id="PTHR43775">
    <property type="entry name" value="FATTY ACID SYNTHASE"/>
    <property type="match status" value="1"/>
</dbReference>
<dbReference type="Gene3D" id="1.10.1200.10">
    <property type="entry name" value="ACP-like"/>
    <property type="match status" value="1"/>
</dbReference>
<dbReference type="GO" id="GO:0006633">
    <property type="term" value="P:fatty acid biosynthetic process"/>
    <property type="evidence" value="ECO:0007669"/>
    <property type="project" value="TreeGrafter"/>
</dbReference>
<keyword evidence="6" id="KW-1185">Reference proteome</keyword>
<evidence type="ECO:0000259" key="4">
    <source>
        <dbReference type="PROSITE" id="PS50075"/>
    </source>
</evidence>
<dbReference type="STRING" id="1230097.A0A423VN66"/>
<keyword evidence="2" id="KW-0597">Phosphoprotein</keyword>
<feature type="domain" description="Carrier" evidence="4">
    <location>
        <begin position="679"/>
        <end position="757"/>
    </location>
</feature>
<dbReference type="SUPFAM" id="SSF47336">
    <property type="entry name" value="ACP-like"/>
    <property type="match status" value="1"/>
</dbReference>
<dbReference type="InterPro" id="IPR036291">
    <property type="entry name" value="NAD(P)-bd_dom_sf"/>
</dbReference>
<dbReference type="Proteomes" id="UP000285146">
    <property type="component" value="Unassembled WGS sequence"/>
</dbReference>
<dbReference type="InterPro" id="IPR009081">
    <property type="entry name" value="PP-bd_ACP"/>
</dbReference>
<name>A0A423VN66_9PEZI</name>
<dbReference type="SMART" id="SM00822">
    <property type="entry name" value="PKS_KR"/>
    <property type="match status" value="1"/>
</dbReference>
<evidence type="ECO:0000256" key="3">
    <source>
        <dbReference type="ARBA" id="ARBA00023002"/>
    </source>
</evidence>
<dbReference type="EMBL" id="LKEB01000085">
    <property type="protein sequence ID" value="ROV92436.1"/>
    <property type="molecule type" value="Genomic_DNA"/>
</dbReference>
<keyword evidence="1" id="KW-0596">Phosphopantetheine</keyword>
<dbReference type="GO" id="GO:0004312">
    <property type="term" value="F:fatty acid synthase activity"/>
    <property type="evidence" value="ECO:0007669"/>
    <property type="project" value="TreeGrafter"/>
</dbReference>
<reference evidence="5 6" key="1">
    <citation type="submission" date="2015-09" db="EMBL/GenBank/DDBJ databases">
        <title>Host preference determinants of Valsa canker pathogens revealed by comparative genomics.</title>
        <authorList>
            <person name="Yin Z."/>
            <person name="Huang L."/>
        </authorList>
    </citation>
    <scope>NUCLEOTIDE SEQUENCE [LARGE SCALE GENOMIC DNA]</scope>
    <source>
        <strain evidence="5 6">SXYLt</strain>
    </source>
</reference>
<evidence type="ECO:0000313" key="5">
    <source>
        <dbReference type="EMBL" id="ROV92436.1"/>
    </source>
</evidence>
<comment type="caution">
    <text evidence="5">The sequence shown here is derived from an EMBL/GenBank/DDBJ whole genome shotgun (WGS) entry which is preliminary data.</text>
</comment>
<dbReference type="InParanoid" id="A0A423VN66"/>
<dbReference type="AlphaFoldDB" id="A0A423VN66"/>
<dbReference type="OrthoDB" id="329835at2759"/>
<dbReference type="InterPro" id="IPR013968">
    <property type="entry name" value="PKS_KR"/>
</dbReference>
<dbReference type="InterPro" id="IPR036736">
    <property type="entry name" value="ACP-like_sf"/>
</dbReference>
<dbReference type="Gene3D" id="3.40.50.720">
    <property type="entry name" value="NAD(P)-binding Rossmann-like Domain"/>
    <property type="match status" value="3"/>
</dbReference>
<accession>A0A423VN66</accession>
<dbReference type="InterPro" id="IPR056501">
    <property type="entry name" value="NAD-bd_HRPKS_sdrA"/>
</dbReference>
<sequence>MWNEVLPQSGFRGVDIMLDSFTEYKEAAAIFARTIEAPVPRTLPASKELTLIYRKRPSTFVSEFASYLSARQYHVQLVSLGASSDLRNKRAIFLTEIDEPIFTNATREEWDCLKQKVLTASSSLWVTRGSLAAGTAPEYAMVTGLVSALRTESKSLKFLTADIEDDAAIPLLETFEDLVRLEELADQFTPVADAEFRVKGGVVHIPRLVTDDPLNEAAQENADGLAQLEVLPYTEVKNTAFQIALEHPAAFETAHLEEAQPFVERLEDDSCQIRVQSLRLGQPITAIYTAEENLATLSELGVPPTHLIRAGAKNSTSTLLKLNSGKGFDVVVTDGSGDIKGQLVASLGRLVRVGKGSPRGSGFKQNMSVTSIDFESMAQSRPGIIAELMKQAEVMISQGALQPYPTKIFELNDIQAVFTELSGPTPPVAVLKLDPRHSEGRVPATVFKGDVSSKQDVERAVDGSSSTIKGVIQAPLELNDAFFDAMTLEDFNKTMRPRVIGTINLHEALLHAPLDFFVMWSSWTTILGSLSQGNYMASNSFMDAFARHRLLLGLPATSLSLGHMLDVGIVSTNLQYQEHLNRMGLYGNSEREFLRYCETAILESSAALPAFTADTSYSRGHLLAGLEPRGLLAHNQRYPVSDMTWYSDPRFSHLLSALHRMESAMDGQGNDAIVVSDDDESSALVDRVHKRVARLLFVSTDDIERRQPIKNYGIDSMVAAELRNWLFKATGVNVTLLELLHPTMSVEALSNKVEKELGER</sequence>
<dbReference type="Pfam" id="PF23297">
    <property type="entry name" value="ACP_SdgA_C"/>
    <property type="match status" value="1"/>
</dbReference>
<evidence type="ECO:0000256" key="2">
    <source>
        <dbReference type="ARBA" id="ARBA00022553"/>
    </source>
</evidence>
<gene>
    <name evidence="5" type="ORF">VPNG_09572</name>
</gene>
<keyword evidence="3" id="KW-0560">Oxidoreductase</keyword>
<dbReference type="SMART" id="SM00823">
    <property type="entry name" value="PKS_PP"/>
    <property type="match status" value="1"/>
</dbReference>
<dbReference type="InterPro" id="IPR020806">
    <property type="entry name" value="PKS_PP-bd"/>
</dbReference>
<dbReference type="InterPro" id="IPR050091">
    <property type="entry name" value="PKS_NRPS_Biosynth_Enz"/>
</dbReference>